<evidence type="ECO:0000256" key="3">
    <source>
        <dbReference type="ARBA" id="ARBA00022723"/>
    </source>
</evidence>
<dbReference type="HAMAP" id="MF_01139">
    <property type="entry name" value="ISPT"/>
    <property type="match status" value="1"/>
</dbReference>
<dbReference type="SUPFAM" id="SSF64005">
    <property type="entry name" value="Undecaprenyl diphosphate synthase"/>
    <property type="match status" value="1"/>
</dbReference>
<comment type="similarity">
    <text evidence="1">Belongs to the UPP synthase family.</text>
</comment>
<feature type="region of interest" description="Disordered" evidence="8">
    <location>
        <begin position="657"/>
        <end position="1040"/>
    </location>
</feature>
<feature type="compositionally biased region" description="Polar residues" evidence="8">
    <location>
        <begin position="702"/>
        <end position="721"/>
    </location>
</feature>
<feature type="compositionally biased region" description="Polar residues" evidence="8">
    <location>
        <begin position="412"/>
        <end position="429"/>
    </location>
</feature>
<dbReference type="GO" id="GO:0005811">
    <property type="term" value="C:lipid droplet"/>
    <property type="evidence" value="ECO:0007669"/>
    <property type="project" value="TreeGrafter"/>
</dbReference>
<name>A0A9P4X683_9HYPO</name>
<evidence type="ECO:0000256" key="6">
    <source>
        <dbReference type="PROSITE-ProRule" id="PRU00146"/>
    </source>
</evidence>
<keyword evidence="5 7" id="KW-0862">Zinc</keyword>
<dbReference type="Gene3D" id="3.40.1180.10">
    <property type="entry name" value="Decaprenyl diphosphate synthase-like"/>
    <property type="match status" value="1"/>
</dbReference>
<comment type="function">
    <text evidence="7">Component of an histone acetyltransferase complex.</text>
</comment>
<dbReference type="NCBIfam" id="TIGR00055">
    <property type="entry name" value="uppS"/>
    <property type="match status" value="1"/>
</dbReference>
<feature type="compositionally biased region" description="Low complexity" evidence="8">
    <location>
        <begin position="987"/>
        <end position="1001"/>
    </location>
</feature>
<proteinExistence type="inferred from homology"/>
<dbReference type="GO" id="GO:0006325">
    <property type="term" value="P:chromatin organization"/>
    <property type="evidence" value="ECO:0007669"/>
    <property type="project" value="UniProtKB-KW"/>
</dbReference>
<evidence type="ECO:0000256" key="1">
    <source>
        <dbReference type="ARBA" id="ARBA00005432"/>
    </source>
</evidence>
<dbReference type="GO" id="GO:0008270">
    <property type="term" value="F:zinc ion binding"/>
    <property type="evidence" value="ECO:0007669"/>
    <property type="project" value="UniProtKB-KW"/>
</dbReference>
<feature type="compositionally biased region" description="Acidic residues" evidence="8">
    <location>
        <begin position="223"/>
        <end position="234"/>
    </location>
</feature>
<protein>
    <recommendedName>
        <fullName evidence="7">Chromatin modification-related protein</fullName>
    </recommendedName>
</protein>
<feature type="compositionally biased region" description="Pro residues" evidence="8">
    <location>
        <begin position="831"/>
        <end position="845"/>
    </location>
</feature>
<dbReference type="Pfam" id="PF12998">
    <property type="entry name" value="ING"/>
    <property type="match status" value="1"/>
</dbReference>
<comment type="domain">
    <text evidence="7">The PHD-type zinc finger mediates the binding to H3K4me3.</text>
</comment>
<dbReference type="GO" id="GO:0005783">
    <property type="term" value="C:endoplasmic reticulum"/>
    <property type="evidence" value="ECO:0007669"/>
    <property type="project" value="TreeGrafter"/>
</dbReference>
<dbReference type="InterPro" id="IPR019786">
    <property type="entry name" value="Zinc_finger_PHD-type_CS"/>
</dbReference>
<dbReference type="Pfam" id="PF01255">
    <property type="entry name" value="Prenyltransf"/>
    <property type="match status" value="1"/>
</dbReference>
<dbReference type="CDD" id="cd15505">
    <property type="entry name" value="PHD_ING"/>
    <property type="match status" value="1"/>
</dbReference>
<dbReference type="CDD" id="cd00475">
    <property type="entry name" value="Cis_IPPS"/>
    <property type="match status" value="1"/>
</dbReference>
<feature type="compositionally biased region" description="Basic and acidic residues" evidence="8">
    <location>
        <begin position="944"/>
        <end position="954"/>
    </location>
</feature>
<sequence length="1109" mass="121469">MADTVSGLKRLILESPPGEWAINQLRELLIGALKQGPIPQHVAFEMDGNRRYARSRRMETVEGHHRGFEALARIMEICYKCGVKVVTVYAFSIENFNRPKYEVEGLMQLAKVKLEQLTTYGDILDRYGACVRILGQRELIREDVLEVMDRAVARTKHNNKAVLNICFPYTSRAEMTTAIRSTVQEFLSPTPPKNTPFSPSRIRQKILSSQFDGREPLPTIPDEPFDDGEYDDNDSSSTTLPPDSPEPRLLTRSGSYGSPALPNPDSITVDTIERHIYTADDPPLDIFVRTSGVERLSDFMLWQCHQDTHIFFRKCLWPDFDLKDFIWVLLEWQWRQKQSDRENPSAKARTAKARSMMDNIHRPPRAKKKFDGCCRPSTQTPTTIARPVLAVFAMKSAKAPVVEAPSHRRSQPVRQTRTNPPRSSATAARSGTRDSLGGPVGDQPIDIFPAITHFADTITALPKELVRHFTLLKEVDAKIFAPQEQLFKLVASARTFAVPEALASNDASSTTALSSAPANTQTSSNGIAFKQHQQPVISTEDTNGGVFDPSNLHRRQLFRQTAIKIQEMLVSLEEKNHVISTANEALQRQLARAEDVWPYLENEFSDEAKWGSTTHWAYPENRNGKNSAAERSRRDGAAAISAAAQALAEQAAARSDARKQAVQAKKSQKVHALDSEADDHDSRNKDGSNKKTSSSKVRKTADSNNIGLGISTGASSNSNPPQKRRKVDKEKEKEKDKDKGQDKEKAVASGGEAPQMERAMSLVFGNNSSKTKATTSPRETPAPEVPKKRKALPTSSGQSKKKNALSATMSPSAASSPVLGVLPETKVPTSRPSPAPAPAPTPAPRPTTSRARQNSIQSNSEASKARPPSSAAKKTNGNIPSTPEITPAANWPRPGHDSEPSKEPAVTVKTEPSPKEPEQVEDKPAATPIPPAITTTSSSSRRNSRVDETDRKSEPTQSTPQSTGMVTTKSGRASKPSTPALPSFQDAAAARPRTTRNAEPTGNGKKSQQKKGVAGAQALAQLVDEDGNSSMQGDDGDEDADVDADEQTYCYCNSISYGAMVACDSDDCAREWFHLACVGLKVAPSSKTKWYCPDCKERLKMGSKKNGSR</sequence>
<dbReference type="GO" id="GO:0045547">
    <property type="term" value="F:ditrans,polycis-polyprenyl diphosphate synthase [(2E,6E)-farnesyl diphosphate specific] activity"/>
    <property type="evidence" value="ECO:0007669"/>
    <property type="project" value="TreeGrafter"/>
</dbReference>
<dbReference type="GO" id="GO:0000785">
    <property type="term" value="C:chromatin"/>
    <property type="evidence" value="ECO:0007669"/>
    <property type="project" value="UniProtKB-ARBA"/>
</dbReference>
<evidence type="ECO:0000256" key="4">
    <source>
        <dbReference type="ARBA" id="ARBA00022771"/>
    </source>
</evidence>
<dbReference type="InterPro" id="IPR013083">
    <property type="entry name" value="Znf_RING/FYVE/PHD"/>
</dbReference>
<dbReference type="SMART" id="SM01408">
    <property type="entry name" value="ING"/>
    <property type="match status" value="1"/>
</dbReference>
<dbReference type="InterPro" id="IPR019787">
    <property type="entry name" value="Znf_PHD-finger"/>
</dbReference>
<dbReference type="PANTHER" id="PTHR10291">
    <property type="entry name" value="DEHYDRODOLICHYL DIPHOSPHATE SYNTHASE FAMILY MEMBER"/>
    <property type="match status" value="1"/>
</dbReference>
<dbReference type="InterPro" id="IPR001441">
    <property type="entry name" value="UPP_synth-like"/>
</dbReference>
<evidence type="ECO:0000256" key="5">
    <source>
        <dbReference type="ARBA" id="ARBA00022833"/>
    </source>
</evidence>
<accession>A0A9P4X683</accession>
<dbReference type="PROSITE" id="PS50016">
    <property type="entry name" value="ZF_PHD_2"/>
    <property type="match status" value="1"/>
</dbReference>
<keyword evidence="3 7" id="KW-0479">Metal-binding</keyword>
<dbReference type="PROSITE" id="PS01359">
    <property type="entry name" value="ZF_PHD_1"/>
    <property type="match status" value="1"/>
</dbReference>
<gene>
    <name evidence="10" type="ORF">CFAM422_011520</name>
</gene>
<feature type="region of interest" description="Disordered" evidence="8">
    <location>
        <begin position="212"/>
        <end position="266"/>
    </location>
</feature>
<dbReference type="PROSITE" id="PS01066">
    <property type="entry name" value="UPP_SYNTHASE"/>
    <property type="match status" value="1"/>
</dbReference>
<dbReference type="Gene3D" id="3.30.40.10">
    <property type="entry name" value="Zinc/RING finger domain, C3HC4 (zinc finger)"/>
    <property type="match status" value="1"/>
</dbReference>
<reference evidence="10 11" key="1">
    <citation type="submission" date="2018-06" db="EMBL/GenBank/DDBJ databases">
        <title>Genome analysis of cellulolytic fungus Trichoderma lentiforme CFAM-422.</title>
        <authorList>
            <person name="Steindorff A.S."/>
            <person name="Formighieri E.F."/>
            <person name="Midorikawa G.E.O."/>
            <person name="Tamietti M.S."/>
            <person name="Ramos E.Z."/>
            <person name="Silva A.S."/>
            <person name="Bon E.P.S."/>
            <person name="Mendes T.D."/>
            <person name="Damaso M.C.T."/>
            <person name="Favaro L.C.L."/>
        </authorList>
    </citation>
    <scope>NUCLEOTIDE SEQUENCE [LARGE SCALE GENOMIC DNA]</scope>
    <source>
        <strain evidence="10 11">CFAM-422</strain>
    </source>
</reference>
<dbReference type="GO" id="GO:1904423">
    <property type="term" value="C:dehydrodolichyl diphosphate synthase complex"/>
    <property type="evidence" value="ECO:0007669"/>
    <property type="project" value="TreeGrafter"/>
</dbReference>
<feature type="domain" description="PHD-type" evidence="9">
    <location>
        <begin position="1047"/>
        <end position="1098"/>
    </location>
</feature>
<dbReference type="EMBL" id="QLNT01000024">
    <property type="protein sequence ID" value="KAF3060257.1"/>
    <property type="molecule type" value="Genomic_DNA"/>
</dbReference>
<keyword evidence="7" id="KW-0156">Chromatin regulator</keyword>
<dbReference type="PANTHER" id="PTHR10291:SF43">
    <property type="entry name" value="DEHYDRODOLICHYL DIPHOSPHATE SYNTHASE COMPLEX SUBUNIT DHDDS"/>
    <property type="match status" value="1"/>
</dbReference>
<dbReference type="GO" id="GO:0016094">
    <property type="term" value="P:polyprenol biosynthetic process"/>
    <property type="evidence" value="ECO:0007669"/>
    <property type="project" value="TreeGrafter"/>
</dbReference>
<feature type="region of interest" description="Disordered" evidence="8">
    <location>
        <begin position="401"/>
        <end position="441"/>
    </location>
</feature>
<evidence type="ECO:0000256" key="2">
    <source>
        <dbReference type="ARBA" id="ARBA00022679"/>
    </source>
</evidence>
<dbReference type="InterPro" id="IPR018520">
    <property type="entry name" value="UPP_synth-like_CS"/>
</dbReference>
<comment type="similarity">
    <text evidence="7">Belongs to the ING family.</text>
</comment>
<feature type="compositionally biased region" description="Polar residues" evidence="8">
    <location>
        <begin position="875"/>
        <end position="884"/>
    </location>
</feature>
<comment type="caution">
    <text evidence="10">The sequence shown here is derived from an EMBL/GenBank/DDBJ whole genome shotgun (WGS) entry which is preliminary data.</text>
</comment>
<dbReference type="SMART" id="SM00249">
    <property type="entry name" value="PHD"/>
    <property type="match status" value="1"/>
</dbReference>
<keyword evidence="11" id="KW-1185">Reference proteome</keyword>
<evidence type="ECO:0000313" key="10">
    <source>
        <dbReference type="EMBL" id="KAF3060257.1"/>
    </source>
</evidence>
<feature type="compositionally biased region" description="Basic and acidic residues" evidence="8">
    <location>
        <begin position="727"/>
        <end position="746"/>
    </location>
</feature>
<keyword evidence="2" id="KW-0808">Transferase</keyword>
<dbReference type="InterPro" id="IPR036424">
    <property type="entry name" value="UPP_synth-like_sf"/>
</dbReference>
<evidence type="ECO:0000313" key="11">
    <source>
        <dbReference type="Proteomes" id="UP000801864"/>
    </source>
</evidence>
<comment type="subcellular location">
    <subcellularLocation>
        <location evidence="7">Nucleus</location>
    </subcellularLocation>
</comment>
<keyword evidence="7" id="KW-0539">Nucleus</keyword>
<feature type="compositionally biased region" description="Polar residues" evidence="8">
    <location>
        <begin position="764"/>
        <end position="778"/>
    </location>
</feature>
<feature type="compositionally biased region" description="Basic and acidic residues" evidence="8">
    <location>
        <begin position="680"/>
        <end position="689"/>
    </location>
</feature>
<dbReference type="InterPro" id="IPR024610">
    <property type="entry name" value="ING_N_histone-binding"/>
</dbReference>
<feature type="compositionally biased region" description="Low complexity" evidence="8">
    <location>
        <begin position="860"/>
        <end position="874"/>
    </location>
</feature>
<evidence type="ECO:0000256" key="8">
    <source>
        <dbReference type="SAM" id="MobiDB-lite"/>
    </source>
</evidence>
<evidence type="ECO:0000256" key="7">
    <source>
        <dbReference type="RuleBase" id="RU361213"/>
    </source>
</evidence>
<evidence type="ECO:0000259" key="9">
    <source>
        <dbReference type="PROSITE" id="PS50016"/>
    </source>
</evidence>
<dbReference type="Proteomes" id="UP000801864">
    <property type="component" value="Unassembled WGS sequence"/>
</dbReference>
<feature type="region of interest" description="Disordered" evidence="8">
    <location>
        <begin position="615"/>
        <end position="636"/>
    </location>
</feature>
<dbReference type="AlphaFoldDB" id="A0A9P4X683"/>
<feature type="compositionally biased region" description="Basic and acidic residues" evidence="8">
    <location>
        <begin position="912"/>
        <end position="924"/>
    </location>
</feature>
<feature type="compositionally biased region" description="Low complexity" evidence="8">
    <location>
        <begin position="804"/>
        <end position="816"/>
    </location>
</feature>
<dbReference type="InterPro" id="IPR001965">
    <property type="entry name" value="Znf_PHD"/>
</dbReference>
<keyword evidence="4 6" id="KW-0863">Zinc-finger</keyword>
<feature type="compositionally biased region" description="Polar residues" evidence="8">
    <location>
        <begin position="955"/>
        <end position="977"/>
    </location>
</feature>
<organism evidence="10 11">
    <name type="scientific">Trichoderma lentiforme</name>
    <dbReference type="NCBI Taxonomy" id="1567552"/>
    <lineage>
        <taxon>Eukaryota</taxon>
        <taxon>Fungi</taxon>
        <taxon>Dikarya</taxon>
        <taxon>Ascomycota</taxon>
        <taxon>Pezizomycotina</taxon>
        <taxon>Sordariomycetes</taxon>
        <taxon>Hypocreomycetidae</taxon>
        <taxon>Hypocreales</taxon>
        <taxon>Hypocreaceae</taxon>
        <taxon>Trichoderma</taxon>
    </lineage>
</organism>
<dbReference type="GO" id="GO:0016020">
    <property type="term" value="C:membrane"/>
    <property type="evidence" value="ECO:0007669"/>
    <property type="project" value="TreeGrafter"/>
</dbReference>
<dbReference type="GO" id="GO:0005634">
    <property type="term" value="C:nucleus"/>
    <property type="evidence" value="ECO:0007669"/>
    <property type="project" value="UniProtKB-SubCell"/>
</dbReference>
<comment type="subunit">
    <text evidence="7">Component of an histone acetyltransferase complex. Interacts with H3K4me3 and to a lesser extent with H3K4me2.</text>
</comment>
<dbReference type="SUPFAM" id="SSF57903">
    <property type="entry name" value="FYVE/PHD zinc finger"/>
    <property type="match status" value="1"/>
</dbReference>
<dbReference type="InterPro" id="IPR011011">
    <property type="entry name" value="Znf_FYVE_PHD"/>
</dbReference>